<dbReference type="Proteomes" id="UP000836404">
    <property type="component" value="Unassembled WGS sequence"/>
</dbReference>
<dbReference type="EMBL" id="CAJHJF010008318">
    <property type="protein sequence ID" value="CAD6966111.1"/>
    <property type="molecule type" value="Genomic_DNA"/>
</dbReference>
<reference evidence="1 2" key="1">
    <citation type="submission" date="2020-10" db="EMBL/GenBank/DDBJ databases">
        <authorList>
            <person name="Sedaghatjoo S."/>
        </authorList>
    </citation>
    <scope>NUCLEOTIDE SEQUENCE [LARGE SCALE GENOMIC DNA]</scope>
    <source>
        <strain evidence="1 2">LLFL</strain>
    </source>
</reference>
<gene>
    <name evidence="1" type="ORF">JKILLFL_G8646</name>
</gene>
<proteinExistence type="predicted"/>
<accession>A0A9N8LES8</accession>
<keyword evidence="2" id="KW-1185">Reference proteome</keyword>
<comment type="caution">
    <text evidence="1">The sequence shown here is derived from an EMBL/GenBank/DDBJ whole genome shotgun (WGS) entry which is preliminary data.</text>
</comment>
<evidence type="ECO:0000313" key="1">
    <source>
        <dbReference type="EMBL" id="CAD6966111.1"/>
    </source>
</evidence>
<evidence type="ECO:0000313" key="2">
    <source>
        <dbReference type="Proteomes" id="UP000836404"/>
    </source>
</evidence>
<protein>
    <submittedName>
        <fullName evidence="1">Uncharacterized protein</fullName>
    </submittedName>
</protein>
<name>A0A9N8LES8_9BASI</name>
<sequence length="279" mass="31305">MHGQHFKRIRVNAGEGGRLDYHYYVAPLYKAYEFGFTIKFMQSDSGRNAMVPVHQELVGIKRKLDELQSSDKSTVEEAPVISVATKFFYSREVYDYSAGEGTKALNAAAMHPANLGTHGKHIMRANNSHAHAQIRTFLSDKYNNLHNHLNEHLHVSIVFRDEKKKQNLHALAPSFFKSYEIPITENRLKRLALLKASAVVAKLIKQSEASAAGKQKTDLFIDTLLKKDTDKYGDYTFKEKTEDAKAEKVIDQYVGQAYPKETKGAASGSRTILGDNAGN</sequence>
<organism evidence="1 2">
    <name type="scientific">Tilletia laevis</name>
    <dbReference type="NCBI Taxonomy" id="157183"/>
    <lineage>
        <taxon>Eukaryota</taxon>
        <taxon>Fungi</taxon>
        <taxon>Dikarya</taxon>
        <taxon>Basidiomycota</taxon>
        <taxon>Ustilaginomycotina</taxon>
        <taxon>Exobasidiomycetes</taxon>
        <taxon>Tilletiales</taxon>
        <taxon>Tilletiaceae</taxon>
        <taxon>Tilletia</taxon>
    </lineage>
</organism>
<dbReference type="AlphaFoldDB" id="A0A9N8LES8"/>